<evidence type="ECO:0000256" key="6">
    <source>
        <dbReference type="ARBA" id="ARBA00023242"/>
    </source>
</evidence>
<evidence type="ECO:0000256" key="1">
    <source>
        <dbReference type="ARBA" id="ARBA00004141"/>
    </source>
</evidence>
<evidence type="ECO:0008006" key="13">
    <source>
        <dbReference type="Google" id="ProtNLM"/>
    </source>
</evidence>
<evidence type="ECO:0000259" key="9">
    <source>
        <dbReference type="PROSITE" id="PS50048"/>
    </source>
</evidence>
<feature type="region of interest" description="Disordered" evidence="7">
    <location>
        <begin position="701"/>
        <end position="740"/>
    </location>
</feature>
<dbReference type="GO" id="GO:0006351">
    <property type="term" value="P:DNA-templated transcription"/>
    <property type="evidence" value="ECO:0007669"/>
    <property type="project" value="InterPro"/>
</dbReference>
<dbReference type="GO" id="GO:0000981">
    <property type="term" value="F:DNA-binding transcription factor activity, RNA polymerase II-specific"/>
    <property type="evidence" value="ECO:0007669"/>
    <property type="project" value="InterPro"/>
</dbReference>
<proteinExistence type="predicted"/>
<dbReference type="PROSITE" id="PS01130">
    <property type="entry name" value="SLC26A"/>
    <property type="match status" value="1"/>
</dbReference>
<feature type="region of interest" description="Disordered" evidence="7">
    <location>
        <begin position="924"/>
        <end position="944"/>
    </location>
</feature>
<dbReference type="PROSITE" id="PS50048">
    <property type="entry name" value="ZN2_CY6_FUNGAL_2"/>
    <property type="match status" value="1"/>
</dbReference>
<feature type="transmembrane region" description="Helical" evidence="8">
    <location>
        <begin position="259"/>
        <end position="280"/>
    </location>
</feature>
<dbReference type="GO" id="GO:0016020">
    <property type="term" value="C:membrane"/>
    <property type="evidence" value="ECO:0007669"/>
    <property type="project" value="UniProtKB-SubCell"/>
</dbReference>
<keyword evidence="2 8" id="KW-0812">Transmembrane</keyword>
<dbReference type="InterPro" id="IPR036513">
    <property type="entry name" value="STAS_dom_sf"/>
</dbReference>
<comment type="caution">
    <text evidence="11">The sequence shown here is derived from an EMBL/GenBank/DDBJ whole genome shotgun (WGS) entry which is preliminary data.</text>
</comment>
<dbReference type="Pfam" id="PF04082">
    <property type="entry name" value="Fungal_trans"/>
    <property type="match status" value="1"/>
</dbReference>
<dbReference type="NCBIfam" id="TIGR00815">
    <property type="entry name" value="sulP"/>
    <property type="match status" value="1"/>
</dbReference>
<feature type="compositionally biased region" description="Basic and acidic residues" evidence="7">
    <location>
        <begin position="708"/>
        <end position="740"/>
    </location>
</feature>
<dbReference type="FunFam" id="3.30.750.24:FF:000024">
    <property type="entry name" value="Sulfate permease 2"/>
    <property type="match status" value="1"/>
</dbReference>
<dbReference type="SUPFAM" id="SSF57701">
    <property type="entry name" value="Zn2/Cys6 DNA-binding domain"/>
    <property type="match status" value="1"/>
</dbReference>
<dbReference type="SUPFAM" id="SSF52091">
    <property type="entry name" value="SpoIIaa-like"/>
    <property type="match status" value="1"/>
</dbReference>
<dbReference type="OrthoDB" id="288203at2759"/>
<dbReference type="GO" id="GO:0008270">
    <property type="term" value="F:zinc ion binding"/>
    <property type="evidence" value="ECO:0007669"/>
    <property type="project" value="InterPro"/>
</dbReference>
<organism evidence="11 12">
    <name type="scientific">Cadophora malorum</name>
    <dbReference type="NCBI Taxonomy" id="108018"/>
    <lineage>
        <taxon>Eukaryota</taxon>
        <taxon>Fungi</taxon>
        <taxon>Dikarya</taxon>
        <taxon>Ascomycota</taxon>
        <taxon>Pezizomycotina</taxon>
        <taxon>Leotiomycetes</taxon>
        <taxon>Helotiales</taxon>
        <taxon>Ploettnerulaceae</taxon>
        <taxon>Cadophora</taxon>
    </lineage>
</organism>
<dbReference type="Pfam" id="PF00916">
    <property type="entry name" value="Sulfate_transp"/>
    <property type="match status" value="1"/>
</dbReference>
<dbReference type="CDD" id="cd07042">
    <property type="entry name" value="STAS_SulP_like_sulfate_transporter"/>
    <property type="match status" value="1"/>
</dbReference>
<evidence type="ECO:0000313" key="11">
    <source>
        <dbReference type="EMBL" id="KAG4425384.1"/>
    </source>
</evidence>
<dbReference type="InterPro" id="IPR001138">
    <property type="entry name" value="Zn2Cys6_DnaBD"/>
</dbReference>
<keyword evidence="6" id="KW-0539">Nucleus</keyword>
<dbReference type="SMART" id="SM00906">
    <property type="entry name" value="Fungal_trans"/>
    <property type="match status" value="1"/>
</dbReference>
<dbReference type="InterPro" id="IPR011547">
    <property type="entry name" value="SLC26A/SulP_dom"/>
</dbReference>
<comment type="subcellular location">
    <subcellularLocation>
        <location evidence="1">Membrane</location>
        <topology evidence="1">Multi-pass membrane protein</topology>
    </subcellularLocation>
</comment>
<evidence type="ECO:0000256" key="5">
    <source>
        <dbReference type="ARBA" id="ARBA00023136"/>
    </source>
</evidence>
<dbReference type="InterPro" id="IPR001902">
    <property type="entry name" value="SLC26A/SulP_fam"/>
</dbReference>
<feature type="transmembrane region" description="Helical" evidence="8">
    <location>
        <begin position="315"/>
        <end position="336"/>
    </location>
</feature>
<dbReference type="PROSITE" id="PS50801">
    <property type="entry name" value="STAS"/>
    <property type="match status" value="1"/>
</dbReference>
<sequence length="1509" mass="168147">MASTNDKVGHALAKGLLIKTDYRKDATETLSRGESVFSTSNAETYIEKEPTAADYFREIAPTGQSVKNYFRDLFPFLNWITRYNVQWLTGDVIAGLTVGAVVVPQGIAYALLAKLPPEYGLYTSFVGFILYWAFATSKDITIGTVAVITLAVVSGCVVLFIGLARIGWIVEWISLTAITAFMTGSAITIGVGQIPALLGISGINNRGPAYEVFINTLKALPKAKLEAAMGVSALFLLYFILFGFEFLSRRYPARKKTFFFLSTLRIAFVLLLYILISWLVNRGIKDAKKAHFKILGKVPRGFQHAGAPAMNTRTISAFASELPATIIVLLIEHIAISKSFGRINNYTINPSQELAAIGFTNVFGPFLGAYPATGSFSRTAIKSKAGVRTPLAGVFTAIVVLLALYALTAVFFFIPMSSLAAVIIHAVGDLITPPNVVFQFWEVSPLEVPNFFLGVFVTLFTNIENGIYATIAASGALLLFRLSKAKGRFLGRTNVQSLSQDSFSKLEARNASSSDSEQSATLSHARDVFLPLDRKDGSNPDIQVKQPHPGVFIYRFNEGFNYPNSQHYMEHFTEHIFKETRRTTLDNYAKLGDRPWNDPGPRRGQPAEVRTHLPILRAVILDFSAVNNVDVSAIQNLVDVRNQLDRYASPATVGWHFANITSRWTRRALASAGFGYPKNNSPELNWKSIFSVADFDDSVSSGNSIAQEKPKYDVEHQSKDDEVTRDSPHRAAPAYDEKKGGNITVTGKSVPLYGVNRPFFHVDVFAAVEAALAVVEEDEAQQFPIGFKVSFSFAETEQAEISRLAGHRPLFHTPQLYLFYPRNYDLQFEISATQCPAGNMSGTAASPNSAIGSQTSKQKRLDRSCVLCHQRKIRCDKKSPCGNCRRVDVLCHYPEAEQTVRRPHKTTINDVSARLARLERTISAMSKASPGGGGDSQSPEPSSMAIENFNEAPARNGAERDGEICAEKLVQGDSSSRYFNESLLSHILEEEKEIHSLVGLQVDQAPRPTHPQSVHLEPLLSSFHKPRSPADLPHPPRACAIQLWQAFINNVDPIIKVFHIPTVQSLVYTSINNPSDDNADGNTLLFSIYFAATASLSHVNVLTLLGRDKNTALNNFKRGLEHSLAVSNLLDTPTSLSLQAMTLYVRCLRLYNRDRALWAINGLLIRSAQSIGLHRDGLHFNLPPFESEMRRRLWWYIVTNDSRVGEDHGLTILNVHGTTDISLPLNVNDTQLDSNMTTLPKSQSGWTEMSFSLVIMEVTKALQETYLRDLRSPVKQENNELWQELIRSLTLRCQEKYFQYCDQNIPAQRATYLLGNVLLLKLHLVTRKHPPISHPKNKDNKQNLPGTTEEDMVRAIEILEMSKQFFTDDMLQGFRWIFEAYPQYDVLMYVLWRLCVQPDGPNVERAWELAITCFELYSSRAVGWKWAVLEKLRMKAGGIREARQNGTAMTGRVGVVSEGGVEPSDMQVDASLPMGDELLRDMNWASEELDGFDWTAMMDNSSDLQNYEL</sequence>
<feature type="domain" description="Zn(2)-C6 fungal-type" evidence="9">
    <location>
        <begin position="864"/>
        <end position="893"/>
    </location>
</feature>
<dbReference type="InterPro" id="IPR018045">
    <property type="entry name" value="S04_transporter_CS"/>
</dbReference>
<dbReference type="Pfam" id="PF00172">
    <property type="entry name" value="Zn_clus"/>
    <property type="match status" value="1"/>
</dbReference>
<feature type="transmembrane region" description="Helical" evidence="8">
    <location>
        <begin position="140"/>
        <end position="163"/>
    </location>
</feature>
<dbReference type="EMBL" id="JAFJYH010000011">
    <property type="protein sequence ID" value="KAG4425384.1"/>
    <property type="molecule type" value="Genomic_DNA"/>
</dbReference>
<gene>
    <name evidence="11" type="ORF">IFR04_001534</name>
</gene>
<evidence type="ECO:0000259" key="10">
    <source>
        <dbReference type="PROSITE" id="PS50801"/>
    </source>
</evidence>
<feature type="transmembrane region" description="Helical" evidence="8">
    <location>
        <begin position="119"/>
        <end position="134"/>
    </location>
</feature>
<dbReference type="InterPro" id="IPR007219">
    <property type="entry name" value="XnlR_reg_dom"/>
</dbReference>
<dbReference type="GO" id="GO:0003677">
    <property type="term" value="F:DNA binding"/>
    <property type="evidence" value="ECO:0007669"/>
    <property type="project" value="InterPro"/>
</dbReference>
<dbReference type="InterPro" id="IPR036864">
    <property type="entry name" value="Zn2-C6_fun-type_DNA-bd_sf"/>
</dbReference>
<dbReference type="CDD" id="cd00067">
    <property type="entry name" value="GAL4"/>
    <property type="match status" value="1"/>
</dbReference>
<evidence type="ECO:0000256" key="3">
    <source>
        <dbReference type="ARBA" id="ARBA00022723"/>
    </source>
</evidence>
<keyword evidence="3" id="KW-0479">Metal-binding</keyword>
<feature type="domain" description="STAS" evidence="10">
    <location>
        <begin position="549"/>
        <end position="674"/>
    </location>
</feature>
<name>A0A8H7WI87_9HELO</name>
<dbReference type="GO" id="GO:0008271">
    <property type="term" value="F:secondary active sulfate transmembrane transporter activity"/>
    <property type="evidence" value="ECO:0007669"/>
    <property type="project" value="InterPro"/>
</dbReference>
<evidence type="ECO:0000256" key="7">
    <source>
        <dbReference type="SAM" id="MobiDB-lite"/>
    </source>
</evidence>
<feature type="transmembrane region" description="Helical" evidence="8">
    <location>
        <begin position="92"/>
        <end position="112"/>
    </location>
</feature>
<reference evidence="11" key="1">
    <citation type="submission" date="2021-02" db="EMBL/GenBank/DDBJ databases">
        <title>Genome sequence Cadophora malorum strain M34.</title>
        <authorList>
            <person name="Stefanovic E."/>
            <person name="Vu D."/>
            <person name="Scully C."/>
            <person name="Dijksterhuis J."/>
            <person name="Roader J."/>
            <person name="Houbraken J."/>
        </authorList>
    </citation>
    <scope>NUCLEOTIDE SEQUENCE</scope>
    <source>
        <strain evidence="11">M34</strain>
    </source>
</reference>
<dbReference type="PROSITE" id="PS00463">
    <property type="entry name" value="ZN2_CY6_FUNGAL_1"/>
    <property type="match status" value="1"/>
</dbReference>
<evidence type="ECO:0000256" key="8">
    <source>
        <dbReference type="SAM" id="Phobius"/>
    </source>
</evidence>
<dbReference type="SMART" id="SM00066">
    <property type="entry name" value="GAL4"/>
    <property type="match status" value="1"/>
</dbReference>
<feature type="transmembrane region" description="Helical" evidence="8">
    <location>
        <begin position="175"/>
        <end position="198"/>
    </location>
</feature>
<feature type="transmembrane region" description="Helical" evidence="8">
    <location>
        <begin position="227"/>
        <end position="247"/>
    </location>
</feature>
<dbReference type="PANTHER" id="PTHR11814">
    <property type="entry name" value="SULFATE TRANSPORTER"/>
    <property type="match status" value="1"/>
</dbReference>
<evidence type="ECO:0000256" key="4">
    <source>
        <dbReference type="ARBA" id="ARBA00022989"/>
    </source>
</evidence>
<dbReference type="Gene3D" id="4.10.240.10">
    <property type="entry name" value="Zn(2)-C6 fungal-type DNA-binding domain"/>
    <property type="match status" value="1"/>
</dbReference>
<keyword evidence="12" id="KW-1185">Reference proteome</keyword>
<evidence type="ECO:0000313" key="12">
    <source>
        <dbReference type="Proteomes" id="UP000664132"/>
    </source>
</evidence>
<keyword evidence="5 8" id="KW-0472">Membrane</keyword>
<evidence type="ECO:0000256" key="2">
    <source>
        <dbReference type="ARBA" id="ARBA00022692"/>
    </source>
</evidence>
<dbReference type="Proteomes" id="UP000664132">
    <property type="component" value="Unassembled WGS sequence"/>
</dbReference>
<accession>A0A8H7WI87</accession>
<protein>
    <recommendedName>
        <fullName evidence="13">Zn(2)-C6 fungal-type domain-containing protein</fullName>
    </recommendedName>
</protein>
<feature type="transmembrane region" description="Helical" evidence="8">
    <location>
        <begin position="391"/>
        <end position="414"/>
    </location>
</feature>
<dbReference type="Gene3D" id="3.30.750.24">
    <property type="entry name" value="STAS domain"/>
    <property type="match status" value="1"/>
</dbReference>
<keyword evidence="4 8" id="KW-1133">Transmembrane helix</keyword>
<dbReference type="CDD" id="cd12148">
    <property type="entry name" value="fungal_TF_MHR"/>
    <property type="match status" value="1"/>
</dbReference>
<dbReference type="Pfam" id="PF01740">
    <property type="entry name" value="STAS"/>
    <property type="match status" value="1"/>
</dbReference>
<dbReference type="InterPro" id="IPR002645">
    <property type="entry name" value="STAS_dom"/>
</dbReference>